<dbReference type="InterPro" id="IPR016071">
    <property type="entry name" value="Staphylococal_nuclease_OB-fold"/>
</dbReference>
<dbReference type="PROSITE" id="PS50830">
    <property type="entry name" value="TNASE_3"/>
    <property type="match status" value="1"/>
</dbReference>
<reference evidence="6 7" key="1">
    <citation type="submission" date="2019-07" db="EMBL/GenBank/DDBJ databases">
        <title>Salinicoccus cyprini sp. nov., isolated from gastro-intestinal tract of mirror carp, Cyprinus carpio var. specularis, collected from Gobind Sagar Reservoir, Himachal Pradesh, India.</title>
        <authorList>
            <person name="Talwar C."/>
            <person name="Singh A.K."/>
            <person name="Lal R."/>
            <person name="Negi R.K."/>
        </authorList>
    </citation>
    <scope>NUCLEOTIDE SEQUENCE [LARGE SCALE GENOMIC DNA]</scope>
    <source>
        <strain evidence="6 7">CT19</strain>
    </source>
</reference>
<sequence length="255" mass="28237">MEKQENAKEENAKGHLRYAGIAFVTALAAFAIAFLVVDSDENPVREISETFGAEDAAPSEGERIPVTVASFIDGDTTRFNFDGEEASFRYLLIDTPETNHPRIGEQPFGKEASARTKEILEEASSIEVEFDVGPDQDHYDRYLAYIYADGEMVNEMLVREGLAQVKYINPPNTTHLGQLEAAQAEAEAAGRGIWSLDQPYDSEIHQEESANDAQGEDERFANCTELRRVYPDGVHAGHAAYQSRMDGNKDGHACE</sequence>
<evidence type="ECO:0000256" key="2">
    <source>
        <dbReference type="ARBA" id="ARBA00022759"/>
    </source>
</evidence>
<keyword evidence="4" id="KW-0472">Membrane</keyword>
<gene>
    <name evidence="6" type="ORF">FO441_07950</name>
</gene>
<evidence type="ECO:0000256" key="4">
    <source>
        <dbReference type="SAM" id="Phobius"/>
    </source>
</evidence>
<keyword evidence="2" id="KW-0255">Endonuclease</keyword>
<name>A0A558AUB0_9STAP</name>
<dbReference type="InterPro" id="IPR035437">
    <property type="entry name" value="SNase_OB-fold_sf"/>
</dbReference>
<dbReference type="Pfam" id="PF00565">
    <property type="entry name" value="SNase"/>
    <property type="match status" value="1"/>
</dbReference>
<dbReference type="GO" id="GO:0016787">
    <property type="term" value="F:hydrolase activity"/>
    <property type="evidence" value="ECO:0007669"/>
    <property type="project" value="UniProtKB-KW"/>
</dbReference>
<dbReference type="OrthoDB" id="4376109at2"/>
<evidence type="ECO:0000313" key="7">
    <source>
        <dbReference type="Proteomes" id="UP000315103"/>
    </source>
</evidence>
<feature type="domain" description="TNase-like" evidence="5">
    <location>
        <begin position="62"/>
        <end position="196"/>
    </location>
</feature>
<keyword evidence="4" id="KW-0812">Transmembrane</keyword>
<proteinExistence type="predicted"/>
<dbReference type="SMART" id="SM00894">
    <property type="entry name" value="Excalibur"/>
    <property type="match status" value="1"/>
</dbReference>
<accession>A0A558AUB0</accession>
<protein>
    <submittedName>
        <fullName evidence="6">Thermonuclease</fullName>
    </submittedName>
</protein>
<keyword evidence="7" id="KW-1185">Reference proteome</keyword>
<dbReference type="Proteomes" id="UP000315103">
    <property type="component" value="Unassembled WGS sequence"/>
</dbReference>
<keyword evidence="1" id="KW-0540">Nuclease</keyword>
<comment type="caution">
    <text evidence="6">The sequence shown here is derived from an EMBL/GenBank/DDBJ whole genome shotgun (WGS) entry which is preliminary data.</text>
</comment>
<dbReference type="SMART" id="SM00318">
    <property type="entry name" value="SNc"/>
    <property type="match status" value="1"/>
</dbReference>
<feature type="transmembrane region" description="Helical" evidence="4">
    <location>
        <begin position="16"/>
        <end position="37"/>
    </location>
</feature>
<evidence type="ECO:0000256" key="3">
    <source>
        <dbReference type="ARBA" id="ARBA00022801"/>
    </source>
</evidence>
<dbReference type="EMBL" id="VMSJ01000003">
    <property type="protein sequence ID" value="TVT27857.1"/>
    <property type="molecule type" value="Genomic_DNA"/>
</dbReference>
<evidence type="ECO:0000313" key="6">
    <source>
        <dbReference type="EMBL" id="TVT27857.1"/>
    </source>
</evidence>
<keyword evidence="4" id="KW-1133">Transmembrane helix</keyword>
<dbReference type="Gene3D" id="2.40.50.90">
    <property type="match status" value="1"/>
</dbReference>
<dbReference type="PANTHER" id="PTHR12302:SF3">
    <property type="entry name" value="SERINE_THREONINE-PROTEIN KINASE 31"/>
    <property type="match status" value="1"/>
</dbReference>
<dbReference type="Pfam" id="PF05901">
    <property type="entry name" value="Excalibur"/>
    <property type="match status" value="1"/>
</dbReference>
<dbReference type="SUPFAM" id="SSF50199">
    <property type="entry name" value="Staphylococcal nuclease"/>
    <property type="match status" value="1"/>
</dbReference>
<evidence type="ECO:0000256" key="1">
    <source>
        <dbReference type="ARBA" id="ARBA00022722"/>
    </source>
</evidence>
<dbReference type="PANTHER" id="PTHR12302">
    <property type="entry name" value="EBNA2 BINDING PROTEIN P100"/>
    <property type="match status" value="1"/>
</dbReference>
<organism evidence="6 7">
    <name type="scientific">Salinicoccus cyprini</name>
    <dbReference type="NCBI Taxonomy" id="2493691"/>
    <lineage>
        <taxon>Bacteria</taxon>
        <taxon>Bacillati</taxon>
        <taxon>Bacillota</taxon>
        <taxon>Bacilli</taxon>
        <taxon>Bacillales</taxon>
        <taxon>Staphylococcaceae</taxon>
        <taxon>Salinicoccus</taxon>
    </lineage>
</organism>
<evidence type="ECO:0000259" key="5">
    <source>
        <dbReference type="PROSITE" id="PS50830"/>
    </source>
</evidence>
<dbReference type="GO" id="GO:0004519">
    <property type="term" value="F:endonuclease activity"/>
    <property type="evidence" value="ECO:0007669"/>
    <property type="project" value="UniProtKB-KW"/>
</dbReference>
<keyword evidence="3" id="KW-0378">Hydrolase</keyword>
<dbReference type="AlphaFoldDB" id="A0A558AUB0"/>
<dbReference type="InterPro" id="IPR008613">
    <property type="entry name" value="Excalibur_Ca-bd_domain"/>
</dbReference>